<evidence type="ECO:0008006" key="3">
    <source>
        <dbReference type="Google" id="ProtNLM"/>
    </source>
</evidence>
<evidence type="ECO:0000313" key="1">
    <source>
        <dbReference type="EMBL" id="GGN59598.1"/>
    </source>
</evidence>
<gene>
    <name evidence="1" type="ORF">GCM10012285_56860</name>
</gene>
<dbReference type="EMBL" id="BMND01000034">
    <property type="protein sequence ID" value="GGN59598.1"/>
    <property type="molecule type" value="Genomic_DNA"/>
</dbReference>
<reference evidence="2" key="1">
    <citation type="journal article" date="2019" name="Int. J. Syst. Evol. Microbiol.">
        <title>The Global Catalogue of Microorganisms (GCM) 10K type strain sequencing project: providing services to taxonomists for standard genome sequencing and annotation.</title>
        <authorList>
            <consortium name="The Broad Institute Genomics Platform"/>
            <consortium name="The Broad Institute Genome Sequencing Center for Infectious Disease"/>
            <person name="Wu L."/>
            <person name="Ma J."/>
        </authorList>
    </citation>
    <scope>NUCLEOTIDE SEQUENCE [LARGE SCALE GENOMIC DNA]</scope>
    <source>
        <strain evidence="2">CGMCC 4.7323</strain>
    </source>
</reference>
<proteinExistence type="predicted"/>
<comment type="caution">
    <text evidence="1">The sequence shown here is derived from an EMBL/GenBank/DDBJ whole genome shotgun (WGS) entry which is preliminary data.</text>
</comment>
<sequence>MTGPAARHRVEAWEKADAPMLGREKEAFPPSRHAGFRVRAFVPRGGGVAGGNSEVRCGTCRVTQECLR</sequence>
<evidence type="ECO:0000313" key="2">
    <source>
        <dbReference type="Proteomes" id="UP000600080"/>
    </source>
</evidence>
<keyword evidence="2" id="KW-1185">Reference proteome</keyword>
<name>A0ABQ2JYJ2_9ACTN</name>
<dbReference type="Proteomes" id="UP000600080">
    <property type="component" value="Unassembled WGS sequence"/>
</dbReference>
<organism evidence="1 2">
    <name type="scientific">Streptomyces kronopolitis</name>
    <dbReference type="NCBI Taxonomy" id="1612435"/>
    <lineage>
        <taxon>Bacteria</taxon>
        <taxon>Bacillati</taxon>
        <taxon>Actinomycetota</taxon>
        <taxon>Actinomycetes</taxon>
        <taxon>Kitasatosporales</taxon>
        <taxon>Streptomycetaceae</taxon>
        <taxon>Streptomyces</taxon>
    </lineage>
</organism>
<accession>A0ABQ2JYJ2</accession>
<protein>
    <recommendedName>
        <fullName evidence="3">4Fe-4S Wbl-type domain-containing protein</fullName>
    </recommendedName>
</protein>